<reference evidence="2" key="1">
    <citation type="submission" date="2018-11" db="EMBL/GenBank/DDBJ databases">
        <authorList>
            <consortium name="Genoscope - CEA"/>
            <person name="William W."/>
        </authorList>
    </citation>
    <scope>NUCLEOTIDE SEQUENCE</scope>
</reference>
<protein>
    <submittedName>
        <fullName evidence="2">Uncharacterized protein</fullName>
    </submittedName>
</protein>
<accession>A0A3P6FYY5</accession>
<name>A0A3P6FYY5_BRAOL</name>
<feature type="compositionally biased region" description="Gly residues" evidence="1">
    <location>
        <begin position="36"/>
        <end position="50"/>
    </location>
</feature>
<evidence type="ECO:0000256" key="1">
    <source>
        <dbReference type="SAM" id="MobiDB-lite"/>
    </source>
</evidence>
<evidence type="ECO:0000313" key="2">
    <source>
        <dbReference type="EMBL" id="VDD58408.1"/>
    </source>
</evidence>
<dbReference type="AlphaFoldDB" id="A0A3P6FYY5"/>
<proteinExistence type="predicted"/>
<dbReference type="EMBL" id="LR031879">
    <property type="protein sequence ID" value="VDD58408.1"/>
    <property type="molecule type" value="Genomic_DNA"/>
</dbReference>
<gene>
    <name evidence="2" type="ORF">BOLC8T51637H</name>
</gene>
<sequence>MQRSSSGGGSVKKRSSGGGSVKKRSFSGGSLKKRSYGGGSLKKISYGGGSMQRSCFGGASVRKRSSGGGSLLCCNSNAIRSREALTPPRRSDIERPSPELHFVTPSSTKLHRFSLSLSCFVLR</sequence>
<feature type="region of interest" description="Disordered" evidence="1">
    <location>
        <begin position="1"/>
        <end position="50"/>
    </location>
</feature>
<feature type="compositionally biased region" description="Gly residues" evidence="1">
    <location>
        <begin position="1"/>
        <end position="10"/>
    </location>
</feature>
<organism evidence="2">
    <name type="scientific">Brassica oleracea</name>
    <name type="common">Wild cabbage</name>
    <dbReference type="NCBI Taxonomy" id="3712"/>
    <lineage>
        <taxon>Eukaryota</taxon>
        <taxon>Viridiplantae</taxon>
        <taxon>Streptophyta</taxon>
        <taxon>Embryophyta</taxon>
        <taxon>Tracheophyta</taxon>
        <taxon>Spermatophyta</taxon>
        <taxon>Magnoliopsida</taxon>
        <taxon>eudicotyledons</taxon>
        <taxon>Gunneridae</taxon>
        <taxon>Pentapetalae</taxon>
        <taxon>rosids</taxon>
        <taxon>malvids</taxon>
        <taxon>Brassicales</taxon>
        <taxon>Brassicaceae</taxon>
        <taxon>Brassiceae</taxon>
        <taxon>Brassica</taxon>
    </lineage>
</organism>
<feature type="compositionally biased region" description="Basic residues" evidence="1">
    <location>
        <begin position="11"/>
        <end position="35"/>
    </location>
</feature>